<protein>
    <submittedName>
        <fullName evidence="3">Uncharacterized protein</fullName>
    </submittedName>
</protein>
<keyword evidence="2" id="KW-1185">Reference proteome</keyword>
<proteinExistence type="predicted"/>
<dbReference type="AlphaFoldDB" id="A0A915NYE9"/>
<dbReference type="PANTHER" id="PTHR35573:SF2">
    <property type="entry name" value="MD-2-RELATED LIPID-RECOGNITION DOMAIN-CONTAINING PROTEIN"/>
    <property type="match status" value="1"/>
</dbReference>
<feature type="compositionally biased region" description="Basic and acidic residues" evidence="1">
    <location>
        <begin position="152"/>
        <end position="163"/>
    </location>
</feature>
<feature type="compositionally biased region" description="Acidic residues" evidence="1">
    <location>
        <begin position="164"/>
        <end position="176"/>
    </location>
</feature>
<dbReference type="Proteomes" id="UP000887560">
    <property type="component" value="Unplaced"/>
</dbReference>
<name>A0A915NYE9_9BILA</name>
<dbReference type="PANTHER" id="PTHR35573">
    <property type="entry name" value="PROTEIN CBG22129"/>
    <property type="match status" value="1"/>
</dbReference>
<evidence type="ECO:0000313" key="3">
    <source>
        <dbReference type="WBParaSite" id="scf7180000421314.g6656"/>
    </source>
</evidence>
<feature type="region of interest" description="Disordered" evidence="1">
    <location>
        <begin position="152"/>
        <end position="176"/>
    </location>
</feature>
<evidence type="ECO:0000313" key="2">
    <source>
        <dbReference type="Proteomes" id="UP000887560"/>
    </source>
</evidence>
<feature type="compositionally biased region" description="Polar residues" evidence="1">
    <location>
        <begin position="1"/>
        <end position="21"/>
    </location>
</feature>
<reference evidence="3" key="1">
    <citation type="submission" date="2022-11" db="UniProtKB">
        <authorList>
            <consortium name="WormBaseParasite"/>
        </authorList>
    </citation>
    <scope>IDENTIFICATION</scope>
</reference>
<feature type="region of interest" description="Disordered" evidence="1">
    <location>
        <begin position="1"/>
        <end position="51"/>
    </location>
</feature>
<evidence type="ECO:0000256" key="1">
    <source>
        <dbReference type="SAM" id="MobiDB-lite"/>
    </source>
</evidence>
<dbReference type="WBParaSite" id="scf7180000421314.g6656">
    <property type="protein sequence ID" value="scf7180000421314.g6656"/>
    <property type="gene ID" value="scf7180000421314.g6656"/>
</dbReference>
<sequence>MSTNNNNYLNKNQEFNTQGNFGRNIPEIHSPQPTSPLITLPGATKRKSSGGISNKMENFCFVDYEEDVGPKPKQKRYEDKMSAKLDNIHLVEDIGQQKQNEGKRQSTLTSSTSLEQISQPKIVEIVEWDSELLDEEASLPIIEEPKEEKNLELKKEINEKDNYNSEEDDDDLENEDEDQKIVLSEKLRQFIYEGNEKDFALLPKPKSKIIGNELILFVQPSISSLLFKNPSKPQIEEIKIEEKIGQNNNIVEMEEEVEDNFLEGEDNFEEMDIEIFREERWQLPLENNQNNFNIKRYLLNGIPVHQYKQKSKRHNNPHNKMNAAGFFYISADFPTFSLNGEENNEKQKFNDLPNEDCSMYPNGTFNAPYAFTCSDPENGPPIFVVHDTALANRSGHYEYPLELSDITPMLRIFMDLTSYATQSFESMRAEVALLRRKVGWLGCGWINIPTFGALDLIDICEDNEGCPIFPGRQVLELQLEPAHVFLAMLRLMLRDHKPPYELRLRLVNNRNNNEELLCVAFQTRIIF</sequence>
<accession>A0A915NYE9</accession>
<feature type="region of interest" description="Disordered" evidence="1">
    <location>
        <begin position="93"/>
        <end position="112"/>
    </location>
</feature>
<organism evidence="2 3">
    <name type="scientific">Meloidogyne floridensis</name>
    <dbReference type="NCBI Taxonomy" id="298350"/>
    <lineage>
        <taxon>Eukaryota</taxon>
        <taxon>Metazoa</taxon>
        <taxon>Ecdysozoa</taxon>
        <taxon>Nematoda</taxon>
        <taxon>Chromadorea</taxon>
        <taxon>Rhabditida</taxon>
        <taxon>Tylenchina</taxon>
        <taxon>Tylenchomorpha</taxon>
        <taxon>Tylenchoidea</taxon>
        <taxon>Meloidogynidae</taxon>
        <taxon>Meloidogyninae</taxon>
        <taxon>Meloidogyne</taxon>
    </lineage>
</organism>